<reference evidence="2 3" key="1">
    <citation type="submission" date="2020-08" db="EMBL/GenBank/DDBJ databases">
        <title>Genomic Encyclopedia of Type Strains, Phase IV (KMG-IV): sequencing the most valuable type-strain genomes for metagenomic binning, comparative biology and taxonomic classification.</title>
        <authorList>
            <person name="Goeker M."/>
        </authorList>
    </citation>
    <scope>NUCLEOTIDE SEQUENCE [LARGE SCALE GENOMIC DNA]</scope>
    <source>
        <strain evidence="2 3">DSM 25966</strain>
    </source>
</reference>
<proteinExistence type="predicted"/>
<gene>
    <name evidence="2" type="ORF">GGR25_002064</name>
</gene>
<protein>
    <recommendedName>
        <fullName evidence="1">Spermatogenesis-associated protein 20-like TRX domain-containing protein</fullName>
    </recommendedName>
</protein>
<evidence type="ECO:0000259" key="1">
    <source>
        <dbReference type="Pfam" id="PF03190"/>
    </source>
</evidence>
<dbReference type="Gene3D" id="1.50.10.10">
    <property type="match status" value="1"/>
</dbReference>
<dbReference type="Pfam" id="PF03190">
    <property type="entry name" value="Thioredox_DsbH"/>
    <property type="match status" value="1"/>
</dbReference>
<dbReference type="Gene3D" id="3.40.30.10">
    <property type="entry name" value="Glutaredoxin"/>
    <property type="match status" value="1"/>
</dbReference>
<dbReference type="InterPro" id="IPR008928">
    <property type="entry name" value="6-hairpin_glycosidase_sf"/>
</dbReference>
<dbReference type="InterPro" id="IPR012341">
    <property type="entry name" value="6hp_glycosidase-like_sf"/>
</dbReference>
<dbReference type="PANTHER" id="PTHR42899">
    <property type="entry name" value="SPERMATOGENESIS-ASSOCIATED PROTEIN 20"/>
    <property type="match status" value="1"/>
</dbReference>
<feature type="domain" description="Spermatogenesis-associated protein 20-like TRX" evidence="1">
    <location>
        <begin position="1"/>
        <end position="94"/>
    </location>
</feature>
<comment type="caution">
    <text evidence="2">The sequence shown here is derived from an EMBL/GenBank/DDBJ whole genome shotgun (WGS) entry which is preliminary data.</text>
</comment>
<sequence>MNALFVNIKVDREERPDLDQIYMAALHAIGEPGGWPLTMFLTPEGKPIWGGTYFPKAARYGRPSFVDVMRRVAEVYANERESVADQAARLTAHLSAPPRREVTARLDVDLLDQAADALLGVMDPDRGGTRGAPKFPNFPLLDFLARSAERTGRDDLAGAVQATLRGLTDGGIYDHIGGGLARYSTDERWLAPHFEKMLSDNGLLLERLALAGSPAAPEHPFQDRIETTIAWLEREMPLDNGLFAASLDADSDGREGAYYVWQRPELDSLLTAADAGFIATLYDITAEGNWDGESIPNRLRPHPPLTPADETRRRHILEMLRVARDRRPRPGLDDKQLADWNAFAITGLAAASFRLNRPDWLERARRAFAGIGTVLSVDGRPMHAHRAGRHIGPAFSSDLAALATAALALHRASQDAAYLAEAERLLDLLERHHATGDGGYYFTADDAEVLIQRRRDRHDDATPNAHGLAANAYIQLWSLTGEERFRERADAILSSAAGMIAANAFGAASLLAALDLRLTVRSVVIVAPDSASAAPLADVVARNWRSDLTLDIRSDGHSLSPDHPAHGRTAIGGRPTAYVCREGACSLPIQDADELARFLLVE</sequence>
<organism evidence="2 3">
    <name type="scientific">Kaistia hirudinis</name>
    <dbReference type="NCBI Taxonomy" id="1293440"/>
    <lineage>
        <taxon>Bacteria</taxon>
        <taxon>Pseudomonadati</taxon>
        <taxon>Pseudomonadota</taxon>
        <taxon>Alphaproteobacteria</taxon>
        <taxon>Hyphomicrobiales</taxon>
        <taxon>Kaistiaceae</taxon>
        <taxon>Kaistia</taxon>
    </lineage>
</organism>
<dbReference type="GO" id="GO:0005975">
    <property type="term" value="P:carbohydrate metabolic process"/>
    <property type="evidence" value="ECO:0007669"/>
    <property type="project" value="InterPro"/>
</dbReference>
<evidence type="ECO:0000313" key="3">
    <source>
        <dbReference type="Proteomes" id="UP000553963"/>
    </source>
</evidence>
<dbReference type="PANTHER" id="PTHR42899:SF1">
    <property type="entry name" value="SPERMATOGENESIS-ASSOCIATED PROTEIN 20"/>
    <property type="match status" value="1"/>
</dbReference>
<dbReference type="SUPFAM" id="SSF48208">
    <property type="entry name" value="Six-hairpin glycosidases"/>
    <property type="match status" value="1"/>
</dbReference>
<dbReference type="SUPFAM" id="SSF52833">
    <property type="entry name" value="Thioredoxin-like"/>
    <property type="match status" value="1"/>
</dbReference>
<keyword evidence="3" id="KW-1185">Reference proteome</keyword>
<dbReference type="AlphaFoldDB" id="A0A840ANU2"/>
<dbReference type="PIRSF" id="PIRSF006402">
    <property type="entry name" value="UCP006402_thioredoxin"/>
    <property type="match status" value="1"/>
</dbReference>
<dbReference type="InterPro" id="IPR004879">
    <property type="entry name" value="Ssp411-like_TRX"/>
</dbReference>
<name>A0A840ANU2_9HYPH</name>
<dbReference type="InterPro" id="IPR036249">
    <property type="entry name" value="Thioredoxin-like_sf"/>
</dbReference>
<accession>A0A840ANU2</accession>
<dbReference type="InterPro" id="IPR024705">
    <property type="entry name" value="Ssp411"/>
</dbReference>
<dbReference type="EMBL" id="JACIDS010000003">
    <property type="protein sequence ID" value="MBB3931014.1"/>
    <property type="molecule type" value="Genomic_DNA"/>
</dbReference>
<evidence type="ECO:0000313" key="2">
    <source>
        <dbReference type="EMBL" id="MBB3931014.1"/>
    </source>
</evidence>
<dbReference type="Proteomes" id="UP000553963">
    <property type="component" value="Unassembled WGS sequence"/>
</dbReference>